<organism evidence="1 2">
    <name type="scientific">Catharanthus roseus</name>
    <name type="common">Madagascar periwinkle</name>
    <name type="synonym">Vinca rosea</name>
    <dbReference type="NCBI Taxonomy" id="4058"/>
    <lineage>
        <taxon>Eukaryota</taxon>
        <taxon>Viridiplantae</taxon>
        <taxon>Streptophyta</taxon>
        <taxon>Embryophyta</taxon>
        <taxon>Tracheophyta</taxon>
        <taxon>Spermatophyta</taxon>
        <taxon>Magnoliopsida</taxon>
        <taxon>eudicotyledons</taxon>
        <taxon>Gunneridae</taxon>
        <taxon>Pentapetalae</taxon>
        <taxon>asterids</taxon>
        <taxon>lamiids</taxon>
        <taxon>Gentianales</taxon>
        <taxon>Apocynaceae</taxon>
        <taxon>Rauvolfioideae</taxon>
        <taxon>Vinceae</taxon>
        <taxon>Catharanthinae</taxon>
        <taxon>Catharanthus</taxon>
    </lineage>
</organism>
<evidence type="ECO:0000313" key="2">
    <source>
        <dbReference type="Proteomes" id="UP001060085"/>
    </source>
</evidence>
<comment type="caution">
    <text evidence="1">The sequence shown here is derived from an EMBL/GenBank/DDBJ whole genome shotgun (WGS) entry which is preliminary data.</text>
</comment>
<dbReference type="EMBL" id="CM044708">
    <property type="protein sequence ID" value="KAI5649289.1"/>
    <property type="molecule type" value="Genomic_DNA"/>
</dbReference>
<gene>
    <name evidence="1" type="ORF">M9H77_35294</name>
</gene>
<keyword evidence="2" id="KW-1185">Reference proteome</keyword>
<dbReference type="Proteomes" id="UP001060085">
    <property type="component" value="Linkage Group LG08"/>
</dbReference>
<name>A0ACB9ZQB5_CATRO</name>
<sequence>MGEKAPYAGGGPVSTVIGRLMLCKLGNSHTYHRREGGDPWEGVDSKLHSKWIYIKMVSEQPPIEGQLELHPTVDSSPAPTVVNRLLSSKARKFSYLLLTVGSLTIDGRVRLKGYLMRSN</sequence>
<reference evidence="2" key="1">
    <citation type="journal article" date="2023" name="Nat. Plants">
        <title>Single-cell RNA sequencing provides a high-resolution roadmap for understanding the multicellular compartmentation of specialized metabolism.</title>
        <authorList>
            <person name="Sun S."/>
            <person name="Shen X."/>
            <person name="Li Y."/>
            <person name="Li Y."/>
            <person name="Wang S."/>
            <person name="Li R."/>
            <person name="Zhang H."/>
            <person name="Shen G."/>
            <person name="Guo B."/>
            <person name="Wei J."/>
            <person name="Xu J."/>
            <person name="St-Pierre B."/>
            <person name="Chen S."/>
            <person name="Sun C."/>
        </authorList>
    </citation>
    <scope>NUCLEOTIDE SEQUENCE [LARGE SCALE GENOMIC DNA]</scope>
</reference>
<accession>A0ACB9ZQB5</accession>
<proteinExistence type="predicted"/>
<protein>
    <submittedName>
        <fullName evidence="1">Uncharacterized protein</fullName>
    </submittedName>
</protein>
<evidence type="ECO:0000313" key="1">
    <source>
        <dbReference type="EMBL" id="KAI5649289.1"/>
    </source>
</evidence>